<dbReference type="AlphaFoldDB" id="A0A939GFG4"/>
<dbReference type="Proteomes" id="UP000664034">
    <property type="component" value="Unassembled WGS sequence"/>
</dbReference>
<evidence type="ECO:0000313" key="2">
    <source>
        <dbReference type="Proteomes" id="UP000664034"/>
    </source>
</evidence>
<dbReference type="RefSeq" id="WP_207363029.1">
    <property type="nucleotide sequence ID" value="NZ_JAFMYV010000001.1"/>
</dbReference>
<protein>
    <submittedName>
        <fullName evidence="1">DUF4249 domain-containing protein</fullName>
    </submittedName>
</protein>
<reference evidence="1" key="1">
    <citation type="submission" date="2021-03" db="EMBL/GenBank/DDBJ databases">
        <title>Fibrella sp. HMF5335 genome sequencing and assembly.</title>
        <authorList>
            <person name="Kang H."/>
            <person name="Kim H."/>
            <person name="Bae S."/>
            <person name="Joh K."/>
        </authorList>
    </citation>
    <scope>NUCLEOTIDE SEQUENCE</scope>
    <source>
        <strain evidence="1">HMF5335</strain>
    </source>
</reference>
<proteinExistence type="predicted"/>
<keyword evidence="2" id="KW-1185">Reference proteome</keyword>
<organism evidence="1 2">
    <name type="scientific">Fibrella rubiginis</name>
    <dbReference type="NCBI Taxonomy" id="2817060"/>
    <lineage>
        <taxon>Bacteria</taxon>
        <taxon>Pseudomonadati</taxon>
        <taxon>Bacteroidota</taxon>
        <taxon>Cytophagia</taxon>
        <taxon>Cytophagales</taxon>
        <taxon>Spirosomataceae</taxon>
        <taxon>Fibrella</taxon>
    </lineage>
</organism>
<sequence length="314" mass="34160">MKTLVYLVSLMLLTGCGSLRNEVNPSVLSAGGAKLVVNSYISPQDTLLTVKVSRSKPVLIEPSEAQPYVVENATVTLSTGGQVVVMRYNGARQLYQARPALMPIRTGQTYTLTVSTPDGKQVTAQATVPQPVPISAISLDSTITTTGTTKNKAYRISFVWEDPATETNFYQYGGYFQWRDSKFTYPIGGQSEVPVPNILVLSFNRDRVTGNVLSDDRQQGGLLTSQSANVASIAVQKGDPKAAEYVTYTYPGARVVAQLLSTEESYYRYTDAVFRQRQVGNSPFAEPVLIPSNIAGGLGCFAAYNRTEKVLLLK</sequence>
<dbReference type="Pfam" id="PF14054">
    <property type="entry name" value="DUF4249"/>
    <property type="match status" value="1"/>
</dbReference>
<accession>A0A939GFG4</accession>
<dbReference type="InterPro" id="IPR025345">
    <property type="entry name" value="DUF4249"/>
</dbReference>
<name>A0A939GFG4_9BACT</name>
<dbReference type="EMBL" id="JAFMYV010000001">
    <property type="protein sequence ID" value="MBO0935478.1"/>
    <property type="molecule type" value="Genomic_DNA"/>
</dbReference>
<evidence type="ECO:0000313" key="1">
    <source>
        <dbReference type="EMBL" id="MBO0935478.1"/>
    </source>
</evidence>
<gene>
    <name evidence="1" type="ORF">J2I47_02850</name>
</gene>
<dbReference type="PROSITE" id="PS51257">
    <property type="entry name" value="PROKAR_LIPOPROTEIN"/>
    <property type="match status" value="1"/>
</dbReference>
<comment type="caution">
    <text evidence="1">The sequence shown here is derived from an EMBL/GenBank/DDBJ whole genome shotgun (WGS) entry which is preliminary data.</text>
</comment>